<evidence type="ECO:0000256" key="16">
    <source>
        <dbReference type="PIRSR" id="PIRSR000209-1"/>
    </source>
</evidence>
<dbReference type="Pfam" id="PF00067">
    <property type="entry name" value="p450"/>
    <property type="match status" value="1"/>
</dbReference>
<evidence type="ECO:0000256" key="1">
    <source>
        <dbReference type="ARBA" id="ARBA00001917"/>
    </source>
</evidence>
<comment type="similarity">
    <text evidence="5">Belongs to the cytochrome P450 family.</text>
</comment>
<dbReference type="InterPro" id="IPR003097">
    <property type="entry name" value="CysJ-like_FAD-binding"/>
</dbReference>
<dbReference type="SUPFAM" id="SSF63380">
    <property type="entry name" value="Riboflavin synthase domain-like"/>
    <property type="match status" value="1"/>
</dbReference>
<dbReference type="SUPFAM" id="SSF52343">
    <property type="entry name" value="Ferredoxin reductase-like, C-terminal NADP-linked domain"/>
    <property type="match status" value="1"/>
</dbReference>
<dbReference type="FunFam" id="1.10.630.10:FF:000040">
    <property type="entry name" value="Bifunctional cytochrome P450/NADPH--P450 reductase"/>
    <property type="match status" value="1"/>
</dbReference>
<dbReference type="Gene3D" id="1.10.630.10">
    <property type="entry name" value="Cytochrome P450"/>
    <property type="match status" value="1"/>
</dbReference>
<dbReference type="GO" id="GO:0020037">
    <property type="term" value="F:heme binding"/>
    <property type="evidence" value="ECO:0007669"/>
    <property type="project" value="InterPro"/>
</dbReference>
<evidence type="ECO:0000256" key="6">
    <source>
        <dbReference type="ARBA" id="ARBA00022448"/>
    </source>
</evidence>
<dbReference type="InterPro" id="IPR002401">
    <property type="entry name" value="Cyt_P450_E_grp-I"/>
</dbReference>
<comment type="similarity">
    <text evidence="4">In the N-terminal section; belongs to the cytochrome P450 family.</text>
</comment>
<organism evidence="19 20">
    <name type="scientific">Rotaria sordida</name>
    <dbReference type="NCBI Taxonomy" id="392033"/>
    <lineage>
        <taxon>Eukaryota</taxon>
        <taxon>Metazoa</taxon>
        <taxon>Spiralia</taxon>
        <taxon>Gnathifera</taxon>
        <taxon>Rotifera</taxon>
        <taxon>Eurotatoria</taxon>
        <taxon>Bdelloidea</taxon>
        <taxon>Philodinida</taxon>
        <taxon>Philodinidae</taxon>
        <taxon>Rotaria</taxon>
    </lineage>
</organism>
<keyword evidence="15" id="KW-0503">Monooxygenase</keyword>
<comment type="cofactor">
    <cofactor evidence="1">
        <name>FMN</name>
        <dbReference type="ChEBI" id="CHEBI:58210"/>
    </cofactor>
</comment>
<keyword evidence="13" id="KW-0560">Oxidoreductase</keyword>
<name>A0A815HTY4_9BILA</name>
<keyword evidence="6" id="KW-0813">Transport</keyword>
<evidence type="ECO:0000256" key="5">
    <source>
        <dbReference type="ARBA" id="ARBA00010617"/>
    </source>
</evidence>
<comment type="cofactor">
    <cofactor evidence="3">
        <name>FAD</name>
        <dbReference type="ChEBI" id="CHEBI:57692"/>
    </cofactor>
</comment>
<dbReference type="InterPro" id="IPR001128">
    <property type="entry name" value="Cyt_P450"/>
</dbReference>
<keyword evidence="7 16" id="KW-0349">Heme</keyword>
<dbReference type="GO" id="GO:0003958">
    <property type="term" value="F:NADPH-hemoprotein reductase activity"/>
    <property type="evidence" value="ECO:0007669"/>
    <property type="project" value="InterPro"/>
</dbReference>
<dbReference type="AlphaFoldDB" id="A0A815HTY4"/>
<dbReference type="InterPro" id="IPR036396">
    <property type="entry name" value="Cyt_P450_sf"/>
</dbReference>
<dbReference type="InterPro" id="IPR008254">
    <property type="entry name" value="Flavodoxin/NO_synth"/>
</dbReference>
<comment type="caution">
    <text evidence="19">The sequence shown here is derived from an EMBL/GenBank/DDBJ whole genome shotgun (WGS) entry which is preliminary data.</text>
</comment>
<dbReference type="PANTHER" id="PTHR19384:SF127">
    <property type="entry name" value="BIFUNCTIONAL CYTOCHROME P450_NADPH--P450 REDUCTASE"/>
    <property type="match status" value="1"/>
</dbReference>
<dbReference type="InterPro" id="IPR023173">
    <property type="entry name" value="NADPH_Cyt_P450_Rdtase_alpha"/>
</dbReference>
<dbReference type="PROSITE" id="PS00086">
    <property type="entry name" value="CYTOCHROME_P450"/>
    <property type="match status" value="1"/>
</dbReference>
<dbReference type="CDD" id="cd06206">
    <property type="entry name" value="bifunctional_CYPOR"/>
    <property type="match status" value="1"/>
</dbReference>
<dbReference type="OrthoDB" id="1856718at2759"/>
<dbReference type="InterPro" id="IPR023206">
    <property type="entry name" value="Bifunctional_P450_P450_red"/>
</dbReference>
<dbReference type="PRINTS" id="PR00385">
    <property type="entry name" value="P450"/>
</dbReference>
<dbReference type="PROSITE" id="PS51384">
    <property type="entry name" value="FAD_FR"/>
    <property type="match status" value="1"/>
</dbReference>
<dbReference type="PANTHER" id="PTHR19384">
    <property type="entry name" value="NITRIC OXIDE SYNTHASE-RELATED"/>
    <property type="match status" value="1"/>
</dbReference>
<dbReference type="Pfam" id="PF00175">
    <property type="entry name" value="NAD_binding_1"/>
    <property type="match status" value="1"/>
</dbReference>
<evidence type="ECO:0008006" key="21">
    <source>
        <dbReference type="Google" id="ProtNLM"/>
    </source>
</evidence>
<evidence type="ECO:0000256" key="13">
    <source>
        <dbReference type="ARBA" id="ARBA00023002"/>
    </source>
</evidence>
<feature type="domain" description="FAD-binding FR-type" evidence="18">
    <location>
        <begin position="653"/>
        <end position="884"/>
    </location>
</feature>
<feature type="domain" description="Flavodoxin-like" evidence="17">
    <location>
        <begin position="485"/>
        <end position="621"/>
    </location>
</feature>
<dbReference type="Pfam" id="PF00258">
    <property type="entry name" value="Flavodoxin_1"/>
    <property type="match status" value="1"/>
</dbReference>
<dbReference type="Gene3D" id="1.20.990.10">
    <property type="entry name" value="NADPH-cytochrome p450 Reductase, Chain A, domain 3"/>
    <property type="match status" value="1"/>
</dbReference>
<dbReference type="Gene3D" id="2.40.30.10">
    <property type="entry name" value="Translation factors"/>
    <property type="match status" value="1"/>
</dbReference>
<evidence type="ECO:0000256" key="8">
    <source>
        <dbReference type="ARBA" id="ARBA00022630"/>
    </source>
</evidence>
<keyword evidence="14 16" id="KW-0408">Iron</keyword>
<keyword evidence="11" id="KW-0274">FAD</keyword>
<keyword evidence="12" id="KW-0521">NADP</keyword>
<dbReference type="Gene3D" id="3.40.50.360">
    <property type="match status" value="1"/>
</dbReference>
<dbReference type="GO" id="GO:0070330">
    <property type="term" value="F:aromatase activity"/>
    <property type="evidence" value="ECO:0007669"/>
    <property type="project" value="InterPro"/>
</dbReference>
<evidence type="ECO:0000259" key="17">
    <source>
        <dbReference type="PROSITE" id="PS50902"/>
    </source>
</evidence>
<dbReference type="CDD" id="cd11068">
    <property type="entry name" value="CYP120A1"/>
    <property type="match status" value="1"/>
</dbReference>
<keyword evidence="10 16" id="KW-0479">Metal-binding</keyword>
<evidence type="ECO:0000313" key="20">
    <source>
        <dbReference type="Proteomes" id="UP000663882"/>
    </source>
</evidence>
<sequence length="1038" mass="118209">MSKLIPQPQGTFLIGNLKEIDPDQFAESLQRLQELYGDIYRLTIFKQSLVVVSSQELINFVCDESKFDKKVASGLLELRNAGGDGLFTAHTSEPNWKLAHKILMPAFGPQAIRDMFSGMMDIAFQLILRWERFHGEEIDVCDNLTRLTLDTIALCSFNYRFNSFYHIKMHRFVEAMINVLMESGRRSQRFSLQNTLMVTTTRWYNNEIAYLHNLCDEIVKERRENPNNVKDLLNRMIHGKDPDSGYQLSDENIRYQMLTFLVAGHETTSGLLSFALYYLLKNPHTLQKAQAEVDQTDEIKVDTLSKLKYIDAILKETLRLQPTAPGFILQSKEDHVILPDGYEIQKDDTIIVLLHKLHRDPKIWDRPEEFIPERMLNGGYENLPPNAWKPFGNGQRACIGRSFAWQESLLTIALILKHFNLEFVDPSYNLRIKQTLTIKPEGFKIRVRSRQQVNIISLEKNIKQLEKMPEKQLNQKNETRNLRPMAILFGSNSGSCQSFAETLASEAPLYGYNATVATLDSAFGSLPIDQPIIIITASYEGKPCDNAKQFVAYLESKPTLDINYAIFGAGHHDWVKTYQKIPLYIDQLLENAGGKRIIERGEGDAGGDFYGAFENWKENLFQILRKDTGEENIISEEKLSIEIVNSKRNFGQITMDIGIVLENKILVQANDIIPTIKHLEIKLPKGQTYHTGDYLAILPSNPIEIVYRVLKRFNLATDTQVRILSSTSTFFPTNNPTSAFDILSGYVELSQPISKKQVEILATLCKNEKEQKQLHNLSGNLYETEVLNKRTSILDMLELYPSCELSFAQYLRMLPSLRVRQYSISSTPLWNSEVVTLTVDILNTPSLSGSGQYLGVASNYLGNLKEGDRISCTIRASNARFHPPEDTKIPIVMIAAGTGIAPFRGFIQERAAQLVCGRKVGPTILYYGCRSQDDNLYFDELDQWSKLGAVKLRIVFSRQSNNEKKYVQDLLWEDRNEIKNLFCNGARFYTCGSAKKVGASVKTCFIKIIQDVKECDEGEAAKILEEISQDRYSVDVFT</sequence>
<evidence type="ECO:0000259" key="18">
    <source>
        <dbReference type="PROSITE" id="PS51384"/>
    </source>
</evidence>
<protein>
    <recommendedName>
        <fullName evidence="21">Cytochrome P450</fullName>
    </recommendedName>
</protein>
<evidence type="ECO:0000256" key="4">
    <source>
        <dbReference type="ARBA" id="ARBA00010018"/>
    </source>
</evidence>
<evidence type="ECO:0000256" key="14">
    <source>
        <dbReference type="ARBA" id="ARBA00023004"/>
    </source>
</evidence>
<dbReference type="PROSITE" id="PS50902">
    <property type="entry name" value="FLAVODOXIN_LIKE"/>
    <property type="match status" value="1"/>
</dbReference>
<dbReference type="InterPro" id="IPR001433">
    <property type="entry name" value="OxRdtase_FAD/NAD-bd"/>
</dbReference>
<accession>A0A815HTY4</accession>
<dbReference type="GO" id="GO:0010181">
    <property type="term" value="F:FMN binding"/>
    <property type="evidence" value="ECO:0007669"/>
    <property type="project" value="InterPro"/>
</dbReference>
<dbReference type="InterPro" id="IPR017938">
    <property type="entry name" value="Riboflavin_synthase-like_b-brl"/>
</dbReference>
<dbReference type="GO" id="GO:0005829">
    <property type="term" value="C:cytosol"/>
    <property type="evidence" value="ECO:0007669"/>
    <property type="project" value="TreeGrafter"/>
</dbReference>
<evidence type="ECO:0000256" key="10">
    <source>
        <dbReference type="ARBA" id="ARBA00022723"/>
    </source>
</evidence>
<dbReference type="SUPFAM" id="SSF48264">
    <property type="entry name" value="Cytochrome P450"/>
    <property type="match status" value="1"/>
</dbReference>
<evidence type="ECO:0000256" key="9">
    <source>
        <dbReference type="ARBA" id="ARBA00022643"/>
    </source>
</evidence>
<dbReference type="Gene3D" id="3.40.50.80">
    <property type="entry name" value="Nucleotide-binding domain of ferredoxin-NADP reductase (FNR) module"/>
    <property type="match status" value="1"/>
</dbReference>
<dbReference type="GO" id="GO:0050660">
    <property type="term" value="F:flavin adenine dinucleotide binding"/>
    <property type="evidence" value="ECO:0007669"/>
    <property type="project" value="TreeGrafter"/>
</dbReference>
<evidence type="ECO:0000256" key="2">
    <source>
        <dbReference type="ARBA" id="ARBA00001971"/>
    </source>
</evidence>
<dbReference type="PIRSF" id="PIRSF000209">
    <property type="entry name" value="Bifunctional_P450_P450R"/>
    <property type="match status" value="1"/>
</dbReference>
<evidence type="ECO:0000313" key="19">
    <source>
        <dbReference type="EMBL" id="CAF1358558.1"/>
    </source>
</evidence>
<dbReference type="InterPro" id="IPR039261">
    <property type="entry name" value="FNR_nucleotide-bd"/>
</dbReference>
<keyword evidence="8" id="KW-0285">Flavoprotein</keyword>
<dbReference type="InterPro" id="IPR029039">
    <property type="entry name" value="Flavoprotein-like_sf"/>
</dbReference>
<comment type="cofactor">
    <cofactor evidence="2 16">
        <name>heme</name>
        <dbReference type="ChEBI" id="CHEBI:30413"/>
    </cofactor>
</comment>
<dbReference type="GO" id="GO:0005506">
    <property type="term" value="F:iron ion binding"/>
    <property type="evidence" value="ECO:0007669"/>
    <property type="project" value="InterPro"/>
</dbReference>
<dbReference type="SUPFAM" id="SSF52218">
    <property type="entry name" value="Flavoproteins"/>
    <property type="match status" value="1"/>
</dbReference>
<evidence type="ECO:0000256" key="7">
    <source>
        <dbReference type="ARBA" id="ARBA00022617"/>
    </source>
</evidence>
<evidence type="ECO:0000256" key="15">
    <source>
        <dbReference type="ARBA" id="ARBA00023033"/>
    </source>
</evidence>
<dbReference type="InterPro" id="IPR017927">
    <property type="entry name" value="FAD-bd_FR_type"/>
</dbReference>
<proteinExistence type="inferred from homology"/>
<evidence type="ECO:0000256" key="3">
    <source>
        <dbReference type="ARBA" id="ARBA00001974"/>
    </source>
</evidence>
<gene>
    <name evidence="19" type="ORF">RFH988_LOCUS32690</name>
</gene>
<dbReference type="Pfam" id="PF00667">
    <property type="entry name" value="FAD_binding_1"/>
    <property type="match status" value="1"/>
</dbReference>
<dbReference type="PRINTS" id="PR00463">
    <property type="entry name" value="EP450I"/>
</dbReference>
<evidence type="ECO:0000256" key="11">
    <source>
        <dbReference type="ARBA" id="ARBA00022827"/>
    </source>
</evidence>
<dbReference type="EMBL" id="CAJNOO010003885">
    <property type="protein sequence ID" value="CAF1358558.1"/>
    <property type="molecule type" value="Genomic_DNA"/>
</dbReference>
<reference evidence="19" key="1">
    <citation type="submission" date="2021-02" db="EMBL/GenBank/DDBJ databases">
        <authorList>
            <person name="Nowell W R."/>
        </authorList>
    </citation>
    <scope>NUCLEOTIDE SEQUENCE</scope>
</reference>
<evidence type="ECO:0000256" key="12">
    <source>
        <dbReference type="ARBA" id="ARBA00022857"/>
    </source>
</evidence>
<dbReference type="Proteomes" id="UP000663882">
    <property type="component" value="Unassembled WGS sequence"/>
</dbReference>
<dbReference type="InterPro" id="IPR017972">
    <property type="entry name" value="Cyt_P450_CS"/>
</dbReference>
<keyword evidence="9" id="KW-0288">FMN</keyword>
<feature type="binding site" description="axial binding residue" evidence="16">
    <location>
        <position position="398"/>
    </location>
    <ligand>
        <name>heme</name>
        <dbReference type="ChEBI" id="CHEBI:30413"/>
    </ligand>
    <ligandPart>
        <name>Fe</name>
        <dbReference type="ChEBI" id="CHEBI:18248"/>
    </ligandPart>
</feature>